<organism evidence="2 3">
    <name type="scientific">Cymbomonas tetramitiformis</name>
    <dbReference type="NCBI Taxonomy" id="36881"/>
    <lineage>
        <taxon>Eukaryota</taxon>
        <taxon>Viridiplantae</taxon>
        <taxon>Chlorophyta</taxon>
        <taxon>Pyramimonadophyceae</taxon>
        <taxon>Pyramimonadales</taxon>
        <taxon>Pyramimonadaceae</taxon>
        <taxon>Cymbomonas</taxon>
    </lineage>
</organism>
<dbReference type="EMBL" id="LGRX02008809">
    <property type="protein sequence ID" value="KAK3272745.1"/>
    <property type="molecule type" value="Genomic_DNA"/>
</dbReference>
<sequence length="171" mass="19823">MQWELNLKIKKPTIRRRRRSKLAKKREESKLKELEAETEAKKKDKEVTRRESIASEDLIEEEEPDKLLDLAAAKEQDVYKNMPGFVKLDGNRMTEVKGNTPIASGHLYTTLPRSLNTPKVLDYKKQVECKKEKLKEEAAITHRTNFYCGTVLGPLSLHEWDLCENQLDANL</sequence>
<comment type="caution">
    <text evidence="2">The sequence shown here is derived from an EMBL/GenBank/DDBJ whole genome shotgun (WGS) entry which is preliminary data.</text>
</comment>
<evidence type="ECO:0000256" key="1">
    <source>
        <dbReference type="SAM" id="MobiDB-lite"/>
    </source>
</evidence>
<feature type="region of interest" description="Disordered" evidence="1">
    <location>
        <begin position="16"/>
        <end position="56"/>
    </location>
</feature>
<reference evidence="2 3" key="1">
    <citation type="journal article" date="2015" name="Genome Biol. Evol.">
        <title>Comparative Genomics of a Bacterivorous Green Alga Reveals Evolutionary Causalities and Consequences of Phago-Mixotrophic Mode of Nutrition.</title>
        <authorList>
            <person name="Burns J.A."/>
            <person name="Paasch A."/>
            <person name="Narechania A."/>
            <person name="Kim E."/>
        </authorList>
    </citation>
    <scope>NUCLEOTIDE SEQUENCE [LARGE SCALE GENOMIC DNA]</scope>
    <source>
        <strain evidence="2 3">PLY_AMNH</strain>
    </source>
</reference>
<evidence type="ECO:0000313" key="2">
    <source>
        <dbReference type="EMBL" id="KAK3272745.1"/>
    </source>
</evidence>
<evidence type="ECO:0000313" key="3">
    <source>
        <dbReference type="Proteomes" id="UP001190700"/>
    </source>
</evidence>
<protein>
    <submittedName>
        <fullName evidence="2">Uncharacterized protein</fullName>
    </submittedName>
</protein>
<gene>
    <name evidence="2" type="ORF">CYMTET_18977</name>
</gene>
<dbReference type="Proteomes" id="UP001190700">
    <property type="component" value="Unassembled WGS sequence"/>
</dbReference>
<feature type="compositionally biased region" description="Basic and acidic residues" evidence="1">
    <location>
        <begin position="25"/>
        <end position="53"/>
    </location>
</feature>
<name>A0AAE0G7J1_9CHLO</name>
<proteinExistence type="predicted"/>
<accession>A0AAE0G7J1</accession>
<dbReference type="AlphaFoldDB" id="A0AAE0G7J1"/>
<keyword evidence="3" id="KW-1185">Reference proteome</keyword>